<evidence type="ECO:0000313" key="4">
    <source>
        <dbReference type="Proteomes" id="UP001055156"/>
    </source>
</evidence>
<dbReference type="PANTHER" id="PTHR42733:SF12">
    <property type="entry name" value="PROTEINASE"/>
    <property type="match status" value="1"/>
</dbReference>
<proteinExistence type="inferred from homology"/>
<dbReference type="Proteomes" id="UP001055156">
    <property type="component" value="Unassembled WGS sequence"/>
</dbReference>
<name>A0ABQ4T1F8_METOR</name>
<accession>A0ABQ4T1F8</accession>
<sequence>MPDIQQAKILIVATDGFEESELTVPQTKLSAAGATVHVAAPKSRQSQDAIKGWDKIDWGRSVKVDRDVESVEPADYDALVLPGGQINPDKLRLEPKAMEVIRTFLSSGKPVAAICHAPWLLIEAGAVKGRKLTSFASIRTDVANAGGEWQDKEVVTDGGIITSRNPGDLDAFCAKIVEEVKEGRHEPRHLAA</sequence>
<dbReference type="Gene3D" id="3.40.50.880">
    <property type="match status" value="1"/>
</dbReference>
<reference evidence="3" key="2">
    <citation type="submission" date="2021-08" db="EMBL/GenBank/DDBJ databases">
        <authorList>
            <person name="Tani A."/>
            <person name="Ola A."/>
            <person name="Ogura Y."/>
            <person name="Katsura K."/>
            <person name="Hayashi T."/>
        </authorList>
    </citation>
    <scope>NUCLEOTIDE SEQUENCE</scope>
    <source>
        <strain evidence="3">NBRC 15689</strain>
    </source>
</reference>
<dbReference type="SUPFAM" id="SSF52317">
    <property type="entry name" value="Class I glutamine amidotransferase-like"/>
    <property type="match status" value="1"/>
</dbReference>
<comment type="caution">
    <text evidence="3">The sequence shown here is derived from an EMBL/GenBank/DDBJ whole genome shotgun (WGS) entry which is preliminary data.</text>
</comment>
<dbReference type="InterPro" id="IPR029062">
    <property type="entry name" value="Class_I_gatase-like"/>
</dbReference>
<dbReference type="NCBIfam" id="TIGR01382">
    <property type="entry name" value="PfpI"/>
    <property type="match status" value="1"/>
</dbReference>
<dbReference type="EMBL" id="BPQV01000001">
    <property type="protein sequence ID" value="GJE25471.1"/>
    <property type="molecule type" value="Genomic_DNA"/>
</dbReference>
<keyword evidence="4" id="KW-1185">Reference proteome</keyword>
<gene>
    <name evidence="3" type="primary">yhbO</name>
    <name evidence="3" type="ORF">LKMONMHP_0309</name>
</gene>
<dbReference type="Pfam" id="PF01965">
    <property type="entry name" value="DJ-1_PfpI"/>
    <property type="match status" value="1"/>
</dbReference>
<dbReference type="PANTHER" id="PTHR42733">
    <property type="entry name" value="DJ-1 PROTEIN"/>
    <property type="match status" value="1"/>
</dbReference>
<evidence type="ECO:0000256" key="1">
    <source>
        <dbReference type="ARBA" id="ARBA00008542"/>
    </source>
</evidence>
<dbReference type="PROSITE" id="PS51276">
    <property type="entry name" value="PEPTIDASE_C56_PFPI"/>
    <property type="match status" value="1"/>
</dbReference>
<dbReference type="InterPro" id="IPR006286">
    <property type="entry name" value="C56_PfpI-like"/>
</dbReference>
<organism evidence="3 4">
    <name type="scientific">Methylobacterium organophilum</name>
    <dbReference type="NCBI Taxonomy" id="410"/>
    <lineage>
        <taxon>Bacteria</taxon>
        <taxon>Pseudomonadati</taxon>
        <taxon>Pseudomonadota</taxon>
        <taxon>Alphaproteobacteria</taxon>
        <taxon>Hyphomicrobiales</taxon>
        <taxon>Methylobacteriaceae</taxon>
        <taxon>Methylobacterium</taxon>
    </lineage>
</organism>
<dbReference type="InterPro" id="IPR002818">
    <property type="entry name" value="DJ-1/PfpI"/>
</dbReference>
<reference evidence="3" key="1">
    <citation type="journal article" date="2021" name="Front. Microbiol.">
        <title>Comprehensive Comparative Genomics and Phenotyping of Methylobacterium Species.</title>
        <authorList>
            <person name="Alessa O."/>
            <person name="Ogura Y."/>
            <person name="Fujitani Y."/>
            <person name="Takami H."/>
            <person name="Hayashi T."/>
            <person name="Sahin N."/>
            <person name="Tani A."/>
        </authorList>
    </citation>
    <scope>NUCLEOTIDE SEQUENCE</scope>
    <source>
        <strain evidence="3">NBRC 15689</strain>
    </source>
</reference>
<evidence type="ECO:0000313" key="3">
    <source>
        <dbReference type="EMBL" id="GJE25471.1"/>
    </source>
</evidence>
<feature type="domain" description="DJ-1/PfpI" evidence="2">
    <location>
        <begin position="8"/>
        <end position="179"/>
    </location>
</feature>
<comment type="similarity">
    <text evidence="1">Belongs to the peptidase C56 family.</text>
</comment>
<dbReference type="CDD" id="cd03134">
    <property type="entry name" value="GATase1_PfpI_like"/>
    <property type="match status" value="1"/>
</dbReference>
<dbReference type="RefSeq" id="WP_238309416.1">
    <property type="nucleotide sequence ID" value="NZ_BPQV01000001.1"/>
</dbReference>
<evidence type="ECO:0000259" key="2">
    <source>
        <dbReference type="Pfam" id="PF01965"/>
    </source>
</evidence>
<protein>
    <submittedName>
        <fullName evidence="3">Protein/nucleic acid deglycase 2</fullName>
    </submittedName>
</protein>